<keyword evidence="2" id="KW-0479">Metal-binding</keyword>
<evidence type="ECO:0000256" key="1">
    <source>
        <dbReference type="ARBA" id="ARBA00022614"/>
    </source>
</evidence>
<keyword evidence="4 6" id="KW-0378">Hydrolase</keyword>
<dbReference type="InterPro" id="IPR001932">
    <property type="entry name" value="PPM-type_phosphatase-like_dom"/>
</dbReference>
<comment type="caution">
    <text evidence="9">The sequence shown here is derived from an EMBL/GenBank/DDBJ whole genome shotgun (WGS) entry which is preliminary data.</text>
</comment>
<dbReference type="InterPro" id="IPR050216">
    <property type="entry name" value="LRR_domain-containing"/>
</dbReference>
<protein>
    <recommendedName>
        <fullName evidence="8">PPM-type phosphatase domain-containing protein</fullName>
    </recommendedName>
</protein>
<name>A0ABR2JXH4_9EUKA</name>
<feature type="region of interest" description="Disordered" evidence="7">
    <location>
        <begin position="634"/>
        <end position="656"/>
    </location>
</feature>
<keyword evidence="1" id="KW-0433">Leucine-rich repeat</keyword>
<reference evidence="9 10" key="1">
    <citation type="submission" date="2024-04" db="EMBL/GenBank/DDBJ databases">
        <title>Tritrichomonas musculus Genome.</title>
        <authorList>
            <person name="Alves-Ferreira E."/>
            <person name="Grigg M."/>
            <person name="Lorenzi H."/>
            <person name="Galac M."/>
        </authorList>
    </citation>
    <scope>NUCLEOTIDE SEQUENCE [LARGE SCALE GENOMIC DNA]</scope>
    <source>
        <strain evidence="9 10">EAF2021</strain>
    </source>
</reference>
<accession>A0ABR2JXH4</accession>
<dbReference type="PROSITE" id="PS51450">
    <property type="entry name" value="LRR"/>
    <property type="match status" value="2"/>
</dbReference>
<dbReference type="InterPro" id="IPR000222">
    <property type="entry name" value="PP2C_BS"/>
</dbReference>
<dbReference type="Pfam" id="PF00481">
    <property type="entry name" value="PP2C"/>
    <property type="match status" value="1"/>
</dbReference>
<dbReference type="Gene3D" id="3.80.10.10">
    <property type="entry name" value="Ribonuclease Inhibitor"/>
    <property type="match status" value="2"/>
</dbReference>
<evidence type="ECO:0000313" key="9">
    <source>
        <dbReference type="EMBL" id="KAK8883574.1"/>
    </source>
</evidence>
<gene>
    <name evidence="9" type="ORF">M9Y10_042668</name>
</gene>
<evidence type="ECO:0000259" key="8">
    <source>
        <dbReference type="PROSITE" id="PS51746"/>
    </source>
</evidence>
<keyword evidence="10" id="KW-1185">Reference proteome</keyword>
<evidence type="ECO:0000313" key="10">
    <source>
        <dbReference type="Proteomes" id="UP001470230"/>
    </source>
</evidence>
<proteinExistence type="inferred from homology"/>
<dbReference type="EMBL" id="JAPFFF010000008">
    <property type="protein sequence ID" value="KAK8883574.1"/>
    <property type="molecule type" value="Genomic_DNA"/>
</dbReference>
<evidence type="ECO:0000256" key="4">
    <source>
        <dbReference type="ARBA" id="ARBA00022801"/>
    </source>
</evidence>
<dbReference type="SUPFAM" id="SSF81606">
    <property type="entry name" value="PP2C-like"/>
    <property type="match status" value="1"/>
</dbReference>
<evidence type="ECO:0000256" key="2">
    <source>
        <dbReference type="ARBA" id="ARBA00022723"/>
    </source>
</evidence>
<dbReference type="InterPro" id="IPR001611">
    <property type="entry name" value="Leu-rich_rpt"/>
</dbReference>
<dbReference type="Gene3D" id="3.60.40.10">
    <property type="entry name" value="PPM-type phosphatase domain"/>
    <property type="match status" value="1"/>
</dbReference>
<dbReference type="Proteomes" id="UP001470230">
    <property type="component" value="Unassembled WGS sequence"/>
</dbReference>
<organism evidence="9 10">
    <name type="scientific">Tritrichomonas musculus</name>
    <dbReference type="NCBI Taxonomy" id="1915356"/>
    <lineage>
        <taxon>Eukaryota</taxon>
        <taxon>Metamonada</taxon>
        <taxon>Parabasalia</taxon>
        <taxon>Tritrichomonadida</taxon>
        <taxon>Tritrichomonadidae</taxon>
        <taxon>Tritrichomonas</taxon>
    </lineage>
</organism>
<sequence length="856" mass="96480">MRSLPVFRPSASLVLHHVPQTMTKDDINKIFTDFQPLDNIVFHYITPNIYTECVTVVLESTESAKKFSTENFNHTIPDTNINFHYSFRINDCSLNLQHTEEVVQKPQVDDVPPDFNPFTKNYFISDWNHFNDLKNIPEDSILINLRYNEIESFDIAFESLTTLNLIGNNLKYMISLTKLPNLQNLNISFNCLQHLPSFSEAISNIDASYNQLVDIDSSIINARSLTIFNVSHNQIKIVPPLPPDIKRLYLNSNHIEKLDLVSISHRLSEFKIDNNKLTDIPALEQKIPTQNLSFNSFNMFNLSVLGSNIREVNLCMCNLTEFPAKAFETRSLSSLILCGNNIKEIPPQFSNSRITSLDVSMNPIDYLPPVPPGMQNLRINHCNISDVCSSIPNTNSIKFFYAVGNKITKLPDFNRIEELFVSGNLITDFPVLSNISKKKVYLDISHNKITSIPENLRMDFSLFDISYNPITNIPLHIMTENTASYNFSGISELKMELNDSQMPKVSFLNIFGTQIKIVPPKLKLKTIVDSLSTESDLTDPDIYHFECNSSVGFSDTIGKRETMEDSMVIRQHFAVTTLDPSSCQSDTDPNPKVVKTAIFGLFDGHGGPNVSRWAAVTFADLFKLYMEGKLGEDFSGTNHDSNKQQSSTEESAKTGNGVEIPLHFTKELDENAIIDICSYFHGKIVSANESSGSTMEFVILHSTGKVIISHIGDSKTVIYDREGNPVYSNVEQRPDLRSEMERLRSEKVKIRRNRTAGILAMSRSLGDVQICGVSHEPTYDVLELNLDRESVSKNKWLVLACDGVWDDVDVISAGKIVARANDARKAATFLRDEGMARRSEDNISAIVVDLEKVFDD</sequence>
<dbReference type="PANTHER" id="PTHR48051">
    <property type="match status" value="1"/>
</dbReference>
<dbReference type="PROSITE" id="PS01032">
    <property type="entry name" value="PPM_1"/>
    <property type="match status" value="1"/>
</dbReference>
<evidence type="ECO:0000256" key="3">
    <source>
        <dbReference type="ARBA" id="ARBA00022737"/>
    </source>
</evidence>
<evidence type="ECO:0000256" key="7">
    <source>
        <dbReference type="SAM" id="MobiDB-lite"/>
    </source>
</evidence>
<dbReference type="SMART" id="SM00364">
    <property type="entry name" value="LRR_BAC"/>
    <property type="match status" value="7"/>
</dbReference>
<dbReference type="InterPro" id="IPR036457">
    <property type="entry name" value="PPM-type-like_dom_sf"/>
</dbReference>
<comment type="similarity">
    <text evidence="6">Belongs to the PP2C family.</text>
</comment>
<feature type="compositionally biased region" description="Polar residues" evidence="7">
    <location>
        <begin position="635"/>
        <end position="649"/>
    </location>
</feature>
<dbReference type="InterPro" id="IPR032675">
    <property type="entry name" value="LRR_dom_sf"/>
</dbReference>
<feature type="domain" description="PPM-type phosphatase" evidence="8">
    <location>
        <begin position="550"/>
        <end position="850"/>
    </location>
</feature>
<dbReference type="CDD" id="cd00143">
    <property type="entry name" value="PP2Cc"/>
    <property type="match status" value="1"/>
</dbReference>
<dbReference type="PROSITE" id="PS51746">
    <property type="entry name" value="PPM_2"/>
    <property type="match status" value="1"/>
</dbReference>
<dbReference type="SUPFAM" id="SSF52058">
    <property type="entry name" value="L domain-like"/>
    <property type="match status" value="2"/>
</dbReference>
<evidence type="ECO:0000256" key="6">
    <source>
        <dbReference type="RuleBase" id="RU003465"/>
    </source>
</evidence>
<dbReference type="SMART" id="SM00332">
    <property type="entry name" value="PP2Cc"/>
    <property type="match status" value="1"/>
</dbReference>
<dbReference type="PANTHER" id="PTHR48051:SF54">
    <property type="entry name" value="LEUCINE-RICH REPEAT-CONTAINING PROTEIN"/>
    <property type="match status" value="1"/>
</dbReference>
<keyword evidence="5 6" id="KW-0904">Protein phosphatase</keyword>
<keyword evidence="3" id="KW-0677">Repeat</keyword>
<evidence type="ECO:0000256" key="5">
    <source>
        <dbReference type="ARBA" id="ARBA00022912"/>
    </source>
</evidence>